<organism evidence="2 3">
    <name type="scientific">Acanthamoeba castellanii (strain ATCC 30010 / Neff)</name>
    <dbReference type="NCBI Taxonomy" id="1257118"/>
    <lineage>
        <taxon>Eukaryota</taxon>
        <taxon>Amoebozoa</taxon>
        <taxon>Discosea</taxon>
        <taxon>Longamoebia</taxon>
        <taxon>Centramoebida</taxon>
        <taxon>Acanthamoebidae</taxon>
        <taxon>Acanthamoeba</taxon>
    </lineage>
</organism>
<dbReference type="Proteomes" id="UP000011083">
    <property type="component" value="Unassembled WGS sequence"/>
</dbReference>
<dbReference type="OrthoDB" id="18280at2759"/>
<reference evidence="2 3" key="1">
    <citation type="journal article" date="2013" name="Genome Biol.">
        <title>Genome of Acanthamoeba castellanii highlights extensive lateral gene transfer and early evolution of tyrosine kinase signaling.</title>
        <authorList>
            <person name="Clarke M."/>
            <person name="Lohan A.J."/>
            <person name="Liu B."/>
            <person name="Lagkouvardos I."/>
            <person name="Roy S."/>
            <person name="Zafar N."/>
            <person name="Bertelli C."/>
            <person name="Schilde C."/>
            <person name="Kianianmomeni A."/>
            <person name="Burglin T.R."/>
            <person name="Frech C."/>
            <person name="Turcotte B."/>
            <person name="Kopec K.O."/>
            <person name="Synnott J.M."/>
            <person name="Choo C."/>
            <person name="Paponov I."/>
            <person name="Finkler A."/>
            <person name="Soon Heng Tan C."/>
            <person name="Hutchins A.P."/>
            <person name="Weinmeier T."/>
            <person name="Rattei T."/>
            <person name="Chu J.S."/>
            <person name="Gimenez G."/>
            <person name="Irimia M."/>
            <person name="Rigden D.J."/>
            <person name="Fitzpatrick D.A."/>
            <person name="Lorenzo-Morales J."/>
            <person name="Bateman A."/>
            <person name="Chiu C.H."/>
            <person name="Tang P."/>
            <person name="Hegemann P."/>
            <person name="Fromm H."/>
            <person name="Raoult D."/>
            <person name="Greub G."/>
            <person name="Miranda-Saavedra D."/>
            <person name="Chen N."/>
            <person name="Nash P."/>
            <person name="Ginger M.L."/>
            <person name="Horn M."/>
            <person name="Schaap P."/>
            <person name="Caler L."/>
            <person name="Loftus B."/>
        </authorList>
    </citation>
    <scope>NUCLEOTIDE SEQUENCE [LARGE SCALE GENOMIC DNA]</scope>
    <source>
        <strain evidence="2 3">Neff</strain>
    </source>
</reference>
<dbReference type="GeneID" id="14915377"/>
<dbReference type="PANTHER" id="PTHR11183">
    <property type="entry name" value="GLYCOGENIN SUBFAMILY MEMBER"/>
    <property type="match status" value="1"/>
</dbReference>
<dbReference type="EMBL" id="KB008044">
    <property type="protein sequence ID" value="ELR14743.1"/>
    <property type="molecule type" value="Genomic_DNA"/>
</dbReference>
<keyword evidence="1" id="KW-1133">Transmembrane helix</keyword>
<dbReference type="Pfam" id="PF01501">
    <property type="entry name" value="Glyco_transf_8"/>
    <property type="match status" value="1"/>
</dbReference>
<dbReference type="GO" id="GO:0016757">
    <property type="term" value="F:glycosyltransferase activity"/>
    <property type="evidence" value="ECO:0007669"/>
    <property type="project" value="InterPro"/>
</dbReference>
<protein>
    <submittedName>
        <fullName evidence="2">Glycosyltransferase family 8 protein</fullName>
    </submittedName>
</protein>
<dbReference type="STRING" id="1257118.L8GQ18"/>
<dbReference type="RefSeq" id="XP_004336756.1">
    <property type="nucleotide sequence ID" value="XM_004336708.1"/>
</dbReference>
<dbReference type="AlphaFoldDB" id="L8GQ18"/>
<accession>L8GQ18</accession>
<dbReference type="SUPFAM" id="SSF53448">
    <property type="entry name" value="Nucleotide-diphospho-sugar transferases"/>
    <property type="match status" value="1"/>
</dbReference>
<evidence type="ECO:0000256" key="1">
    <source>
        <dbReference type="SAM" id="Phobius"/>
    </source>
</evidence>
<keyword evidence="2" id="KW-0808">Transferase</keyword>
<dbReference type="InterPro" id="IPR029044">
    <property type="entry name" value="Nucleotide-diphossugar_trans"/>
</dbReference>
<name>L8GQ18_ACACF</name>
<dbReference type="InterPro" id="IPR050587">
    <property type="entry name" value="GNT1/Glycosyltrans_8"/>
</dbReference>
<keyword evidence="1" id="KW-0472">Membrane</keyword>
<evidence type="ECO:0000313" key="3">
    <source>
        <dbReference type="Proteomes" id="UP000011083"/>
    </source>
</evidence>
<dbReference type="VEuPathDB" id="AmoebaDB:ACA1_390800"/>
<sequence length="465" mass="53991">MKRNLLPSGSSLLHQPTVVEADLEGMGNSSSEDESDVDASPLIIKRSLKGSSERGHVRPHHQHQNRLYQLRDDLWRQGYRFVQENRALVLRSFIAAVAFVLFVLLIVYWPYLNSYWMVPQWRRVEAGWRSFRGDVEHYRRENEMMARAAFDKRRLLRSPHACEALGGTAEHSKRAWLTAVANNNYVTPTLALAHTLDQFSCVKTKIALVPEDLELVSETTRDLLRKAGFEVRVKPSLDCMSAHGSGASEIALYPGEYMRLYGWNMTEFDKIVYVDCDIMLLDNIDELFETPLQDNQMGAAYFEEPGIVDTGENSGLLVIKPREQEFIDLLAEWQALFPSAGCVADQPFLWLFYHQPGRSLNLLPYSYNIRKRIYHPMRVWHFAGPARLGYKPWIYPHTPAESYDRPIVAFSDVVALWWHFLYGAVKSYGLEQNPWWRKEHERLMSIRLQVEESRNFPPLRDEIKR</sequence>
<feature type="transmembrane region" description="Helical" evidence="1">
    <location>
        <begin position="88"/>
        <end position="112"/>
    </location>
</feature>
<gene>
    <name evidence="2" type="ORF">ACA1_390800</name>
</gene>
<keyword evidence="1" id="KW-0812">Transmembrane</keyword>
<dbReference type="KEGG" id="acan:ACA1_390800"/>
<dbReference type="InterPro" id="IPR002495">
    <property type="entry name" value="Glyco_trans_8"/>
</dbReference>
<keyword evidence="3" id="KW-1185">Reference proteome</keyword>
<evidence type="ECO:0000313" key="2">
    <source>
        <dbReference type="EMBL" id="ELR14743.1"/>
    </source>
</evidence>
<dbReference type="Gene3D" id="3.90.550.10">
    <property type="entry name" value="Spore Coat Polysaccharide Biosynthesis Protein SpsA, Chain A"/>
    <property type="match status" value="1"/>
</dbReference>
<proteinExistence type="predicted"/>